<proteinExistence type="inferred from homology"/>
<evidence type="ECO:0000256" key="1">
    <source>
        <dbReference type="ARBA" id="ARBA00006484"/>
    </source>
</evidence>
<dbReference type="SUPFAM" id="SSF51735">
    <property type="entry name" value="NAD(P)-binding Rossmann-fold domains"/>
    <property type="match status" value="1"/>
</dbReference>
<dbReference type="AlphaFoldDB" id="A0A2A9CT28"/>
<dbReference type="CDD" id="cd05233">
    <property type="entry name" value="SDR_c"/>
    <property type="match status" value="1"/>
</dbReference>
<dbReference type="PANTHER" id="PTHR43639">
    <property type="entry name" value="OXIDOREDUCTASE, SHORT-CHAIN DEHYDROGENASE/REDUCTASE FAMILY (AFU_ORTHOLOGUE AFUA_5G02870)"/>
    <property type="match status" value="1"/>
</dbReference>
<dbReference type="InterPro" id="IPR002347">
    <property type="entry name" value="SDR_fam"/>
</dbReference>
<organism evidence="3 4">
    <name type="scientific">Propionicimonas paludicola</name>
    <dbReference type="NCBI Taxonomy" id="185243"/>
    <lineage>
        <taxon>Bacteria</taxon>
        <taxon>Bacillati</taxon>
        <taxon>Actinomycetota</taxon>
        <taxon>Actinomycetes</taxon>
        <taxon>Propionibacteriales</taxon>
        <taxon>Nocardioidaceae</taxon>
        <taxon>Propionicimonas</taxon>
    </lineage>
</organism>
<dbReference type="PANTHER" id="PTHR43639:SF1">
    <property type="entry name" value="SHORT-CHAIN DEHYDROGENASE_REDUCTASE FAMILY PROTEIN"/>
    <property type="match status" value="1"/>
</dbReference>
<name>A0A2A9CT28_9ACTN</name>
<comment type="similarity">
    <text evidence="1">Belongs to the short-chain dehydrogenases/reductases (SDR) family.</text>
</comment>
<evidence type="ECO:0000256" key="2">
    <source>
        <dbReference type="ARBA" id="ARBA00023002"/>
    </source>
</evidence>
<evidence type="ECO:0000313" key="4">
    <source>
        <dbReference type="Proteomes" id="UP000226079"/>
    </source>
</evidence>
<gene>
    <name evidence="3" type="ORF">ATK74_2176</name>
</gene>
<reference evidence="3 4" key="1">
    <citation type="submission" date="2017-10" db="EMBL/GenBank/DDBJ databases">
        <title>Sequencing the genomes of 1000 actinobacteria strains.</title>
        <authorList>
            <person name="Klenk H.-P."/>
        </authorList>
    </citation>
    <scope>NUCLEOTIDE SEQUENCE [LARGE SCALE GENOMIC DNA]</scope>
    <source>
        <strain evidence="3 4">DSM 15597</strain>
    </source>
</reference>
<accession>A0A2A9CT28</accession>
<dbReference type="Gene3D" id="3.40.50.720">
    <property type="entry name" value="NAD(P)-binding Rossmann-like Domain"/>
    <property type="match status" value="1"/>
</dbReference>
<sequence>MVTGLAGRVVCITGAAERAGAEFARRYVQAGAKVMISHLPSQAAQAEALLAELGSAAAACAGDITDPAQGRELVAACCDHFGRLDVLVHNASTFAPRPWLEVDEAAFDSALGVNLRGPFFLSQAAAKVMLTQGGGNIVALVGNSLSEAWPEFIPHSVAKTALARLMEQLAVALAPTIACNAVAPSQFFRSDDGSNDRLRQARGEAAPSGQTAQVRPGLWIREADLDAVFAALSYLSTCTPQVTGTTLRVDGGKALA</sequence>
<dbReference type="OrthoDB" id="286404at2"/>
<comment type="caution">
    <text evidence="3">The sequence shown here is derived from an EMBL/GenBank/DDBJ whole genome shotgun (WGS) entry which is preliminary data.</text>
</comment>
<keyword evidence="4" id="KW-1185">Reference proteome</keyword>
<dbReference type="PRINTS" id="PR00081">
    <property type="entry name" value="GDHRDH"/>
</dbReference>
<dbReference type="EMBL" id="PDJC01000001">
    <property type="protein sequence ID" value="PFG17603.1"/>
    <property type="molecule type" value="Genomic_DNA"/>
</dbReference>
<protein>
    <submittedName>
        <fullName evidence="3">3-oxoacyl-[acyl-carrier protein] reductase/pteridine reductase</fullName>
    </submittedName>
</protein>
<dbReference type="GO" id="GO:0016491">
    <property type="term" value="F:oxidoreductase activity"/>
    <property type="evidence" value="ECO:0007669"/>
    <property type="project" value="UniProtKB-KW"/>
</dbReference>
<keyword evidence="2" id="KW-0560">Oxidoreductase</keyword>
<dbReference type="Proteomes" id="UP000226079">
    <property type="component" value="Unassembled WGS sequence"/>
</dbReference>
<dbReference type="InterPro" id="IPR036291">
    <property type="entry name" value="NAD(P)-bd_dom_sf"/>
</dbReference>
<dbReference type="Pfam" id="PF00106">
    <property type="entry name" value="adh_short"/>
    <property type="match status" value="1"/>
</dbReference>
<evidence type="ECO:0000313" key="3">
    <source>
        <dbReference type="EMBL" id="PFG17603.1"/>
    </source>
</evidence>